<dbReference type="SUPFAM" id="SSF49899">
    <property type="entry name" value="Concanavalin A-like lectins/glucanases"/>
    <property type="match status" value="1"/>
</dbReference>
<protein>
    <recommendedName>
        <fullName evidence="2">MAM domain-containing protein</fullName>
    </recommendedName>
</protein>
<evidence type="ECO:0000313" key="4">
    <source>
        <dbReference type="Proteomes" id="UP001159427"/>
    </source>
</evidence>
<dbReference type="PANTHER" id="PTHR23282:SF142">
    <property type="entry name" value="MAM DOMAIN-CONTAINING PROTEIN"/>
    <property type="match status" value="1"/>
</dbReference>
<feature type="domain" description="MAM" evidence="2">
    <location>
        <begin position="66"/>
        <end position="114"/>
    </location>
</feature>
<dbReference type="Proteomes" id="UP001159427">
    <property type="component" value="Unassembled WGS sequence"/>
</dbReference>
<feature type="region of interest" description="Disordered" evidence="1">
    <location>
        <begin position="89"/>
        <end position="114"/>
    </location>
</feature>
<feature type="compositionally biased region" description="Low complexity" evidence="1">
    <location>
        <begin position="92"/>
        <end position="102"/>
    </location>
</feature>
<dbReference type="InterPro" id="IPR000998">
    <property type="entry name" value="MAM_dom"/>
</dbReference>
<dbReference type="Gene3D" id="2.60.120.200">
    <property type="match status" value="1"/>
</dbReference>
<accession>A0ABN8SCE4</accession>
<comment type="caution">
    <text evidence="3">The sequence shown here is derived from an EMBL/GenBank/DDBJ whole genome shotgun (WGS) entry which is preliminary data.</text>
</comment>
<sequence length="114" mass="12587">MNLSERLTSVAKVRRGTSSENHDSYSLCKHSLLLGLRGWDGLIMNGFKVIEAGLRRPPQTQEAKKIICNFDVSMYGFVQGINDKFDWTRHNGSTPSSGTGPSFDHTTGNLTGEL</sequence>
<proteinExistence type="predicted"/>
<dbReference type="InterPro" id="IPR051560">
    <property type="entry name" value="MAM_domain-containing"/>
</dbReference>
<gene>
    <name evidence="3" type="ORF">PEVE_00019156</name>
</gene>
<evidence type="ECO:0000313" key="3">
    <source>
        <dbReference type="EMBL" id="CAH3189219.1"/>
    </source>
</evidence>
<dbReference type="PROSITE" id="PS50060">
    <property type="entry name" value="MAM_2"/>
    <property type="match status" value="1"/>
</dbReference>
<dbReference type="PANTHER" id="PTHR23282">
    <property type="entry name" value="APICAL ENDOSOMAL GLYCOPROTEIN PRECURSOR"/>
    <property type="match status" value="1"/>
</dbReference>
<reference evidence="3 4" key="1">
    <citation type="submission" date="2022-05" db="EMBL/GenBank/DDBJ databases">
        <authorList>
            <consortium name="Genoscope - CEA"/>
            <person name="William W."/>
        </authorList>
    </citation>
    <scope>NUCLEOTIDE SEQUENCE [LARGE SCALE GENOMIC DNA]</scope>
</reference>
<evidence type="ECO:0000259" key="2">
    <source>
        <dbReference type="PROSITE" id="PS50060"/>
    </source>
</evidence>
<dbReference type="EMBL" id="CALNXI010002591">
    <property type="protein sequence ID" value="CAH3189219.1"/>
    <property type="molecule type" value="Genomic_DNA"/>
</dbReference>
<feature type="compositionally biased region" description="Polar residues" evidence="1">
    <location>
        <begin position="104"/>
        <end position="114"/>
    </location>
</feature>
<name>A0ABN8SCE4_9CNID</name>
<dbReference type="InterPro" id="IPR013320">
    <property type="entry name" value="ConA-like_dom_sf"/>
</dbReference>
<keyword evidence="4" id="KW-1185">Reference proteome</keyword>
<evidence type="ECO:0000256" key="1">
    <source>
        <dbReference type="SAM" id="MobiDB-lite"/>
    </source>
</evidence>
<organism evidence="3 4">
    <name type="scientific">Porites evermanni</name>
    <dbReference type="NCBI Taxonomy" id="104178"/>
    <lineage>
        <taxon>Eukaryota</taxon>
        <taxon>Metazoa</taxon>
        <taxon>Cnidaria</taxon>
        <taxon>Anthozoa</taxon>
        <taxon>Hexacorallia</taxon>
        <taxon>Scleractinia</taxon>
        <taxon>Fungiina</taxon>
        <taxon>Poritidae</taxon>
        <taxon>Porites</taxon>
    </lineage>
</organism>